<dbReference type="AlphaFoldDB" id="A0A660L825"/>
<proteinExistence type="inferred from homology"/>
<dbReference type="InterPro" id="IPR000515">
    <property type="entry name" value="MetI-like"/>
</dbReference>
<dbReference type="InterPro" id="IPR050809">
    <property type="entry name" value="UgpAE/MalFG_permease"/>
</dbReference>
<dbReference type="InterPro" id="IPR035906">
    <property type="entry name" value="MetI-like_sf"/>
</dbReference>
<organism evidence="9 10">
    <name type="scientific">Solirubrobacter pauli</name>
    <dbReference type="NCBI Taxonomy" id="166793"/>
    <lineage>
        <taxon>Bacteria</taxon>
        <taxon>Bacillati</taxon>
        <taxon>Actinomycetota</taxon>
        <taxon>Thermoleophilia</taxon>
        <taxon>Solirubrobacterales</taxon>
        <taxon>Solirubrobacteraceae</taxon>
        <taxon>Solirubrobacter</taxon>
    </lineage>
</organism>
<keyword evidence="6 7" id="KW-0472">Membrane</keyword>
<feature type="transmembrane region" description="Helical" evidence="7">
    <location>
        <begin position="288"/>
        <end position="310"/>
    </location>
</feature>
<evidence type="ECO:0000313" key="9">
    <source>
        <dbReference type="EMBL" id="RKQ87720.1"/>
    </source>
</evidence>
<dbReference type="PANTHER" id="PTHR43227:SF8">
    <property type="entry name" value="DIACETYLCHITOBIOSE UPTAKE SYSTEM PERMEASE PROTEIN DASB"/>
    <property type="match status" value="1"/>
</dbReference>
<evidence type="ECO:0000256" key="1">
    <source>
        <dbReference type="ARBA" id="ARBA00004651"/>
    </source>
</evidence>
<dbReference type="CDD" id="cd06261">
    <property type="entry name" value="TM_PBP2"/>
    <property type="match status" value="1"/>
</dbReference>
<evidence type="ECO:0000256" key="3">
    <source>
        <dbReference type="ARBA" id="ARBA00022475"/>
    </source>
</evidence>
<evidence type="ECO:0000256" key="4">
    <source>
        <dbReference type="ARBA" id="ARBA00022692"/>
    </source>
</evidence>
<keyword evidence="2 7" id="KW-0813">Transport</keyword>
<keyword evidence="3" id="KW-1003">Cell membrane</keyword>
<dbReference type="RefSeq" id="WP_147448024.1">
    <property type="nucleotide sequence ID" value="NZ_RBIL01000002.1"/>
</dbReference>
<keyword evidence="4 7" id="KW-0812">Transmembrane</keyword>
<dbReference type="PANTHER" id="PTHR43227">
    <property type="entry name" value="BLL4140 PROTEIN"/>
    <property type="match status" value="1"/>
</dbReference>
<feature type="transmembrane region" description="Helical" evidence="7">
    <location>
        <begin position="183"/>
        <end position="210"/>
    </location>
</feature>
<feature type="transmembrane region" description="Helical" evidence="7">
    <location>
        <begin position="231"/>
        <end position="251"/>
    </location>
</feature>
<dbReference type="Pfam" id="PF00528">
    <property type="entry name" value="BPD_transp_1"/>
    <property type="match status" value="1"/>
</dbReference>
<keyword evidence="10" id="KW-1185">Reference proteome</keyword>
<dbReference type="GO" id="GO:0055085">
    <property type="term" value="P:transmembrane transport"/>
    <property type="evidence" value="ECO:0007669"/>
    <property type="project" value="InterPro"/>
</dbReference>
<dbReference type="SUPFAM" id="SSF160964">
    <property type="entry name" value="MalF N-terminal region-like"/>
    <property type="match status" value="1"/>
</dbReference>
<dbReference type="OrthoDB" id="4319190at2"/>
<dbReference type="EMBL" id="RBIL01000002">
    <property type="protein sequence ID" value="RKQ87720.1"/>
    <property type="molecule type" value="Genomic_DNA"/>
</dbReference>
<sequence length="320" mass="34653">MSTAPAAVQAGRTSSRPPAMVVARRAVNRLTLPVLLLLPALTIIAGLVGYPLVRTIYLSFTDTGLGELIYGGSEWVGLENFKEVFADEHLRTSLVNTVVFGTACVVGTMVLGFCVALLLNQKLKGNLLFGIAVLLPWAVPALAASAIWKWLFDARYGFVNWGLVNLGFDGFQDFAWFADRETAYVAIFITVVWQSFPFVALSLLAGLQTIPKETLQAAAVDGANAFQRFRLVTLPLLRPIVAVLVIFSTIWDFKIFDQIYVMAAGVPDRSADTAAVAAYREGFALSHYGLGSAVAVVLFVILLAFALIYVRLVGKEGELA</sequence>
<dbReference type="GO" id="GO:0005886">
    <property type="term" value="C:plasma membrane"/>
    <property type="evidence" value="ECO:0007669"/>
    <property type="project" value="UniProtKB-SubCell"/>
</dbReference>
<protein>
    <submittedName>
        <fullName evidence="9">N,N'-diacetylchitobiose transport system permease protein</fullName>
    </submittedName>
</protein>
<keyword evidence="5 7" id="KW-1133">Transmembrane helix</keyword>
<name>A0A660L825_9ACTN</name>
<dbReference type="PROSITE" id="PS50928">
    <property type="entry name" value="ABC_TM1"/>
    <property type="match status" value="1"/>
</dbReference>
<evidence type="ECO:0000256" key="2">
    <source>
        <dbReference type="ARBA" id="ARBA00022448"/>
    </source>
</evidence>
<comment type="similarity">
    <text evidence="7">Belongs to the binding-protein-dependent transport system permease family.</text>
</comment>
<evidence type="ECO:0000313" key="10">
    <source>
        <dbReference type="Proteomes" id="UP000278962"/>
    </source>
</evidence>
<feature type="transmembrane region" description="Helical" evidence="7">
    <location>
        <begin position="98"/>
        <end position="119"/>
    </location>
</feature>
<reference evidence="9 10" key="1">
    <citation type="submission" date="2018-10" db="EMBL/GenBank/DDBJ databases">
        <title>Genomic Encyclopedia of Archaeal and Bacterial Type Strains, Phase II (KMG-II): from individual species to whole genera.</title>
        <authorList>
            <person name="Goeker M."/>
        </authorList>
    </citation>
    <scope>NUCLEOTIDE SEQUENCE [LARGE SCALE GENOMIC DNA]</scope>
    <source>
        <strain evidence="9 10">DSM 14954</strain>
    </source>
</reference>
<comment type="caution">
    <text evidence="9">The sequence shown here is derived from an EMBL/GenBank/DDBJ whole genome shotgun (WGS) entry which is preliminary data.</text>
</comment>
<accession>A0A660L825</accession>
<dbReference type="Proteomes" id="UP000278962">
    <property type="component" value="Unassembled WGS sequence"/>
</dbReference>
<evidence type="ECO:0000256" key="7">
    <source>
        <dbReference type="RuleBase" id="RU363032"/>
    </source>
</evidence>
<evidence type="ECO:0000256" key="6">
    <source>
        <dbReference type="ARBA" id="ARBA00023136"/>
    </source>
</evidence>
<evidence type="ECO:0000259" key="8">
    <source>
        <dbReference type="PROSITE" id="PS50928"/>
    </source>
</evidence>
<feature type="domain" description="ABC transmembrane type-1" evidence="8">
    <location>
        <begin position="94"/>
        <end position="309"/>
    </location>
</feature>
<feature type="transmembrane region" description="Helical" evidence="7">
    <location>
        <begin position="30"/>
        <end position="53"/>
    </location>
</feature>
<dbReference type="SUPFAM" id="SSF161098">
    <property type="entry name" value="MetI-like"/>
    <property type="match status" value="1"/>
</dbReference>
<evidence type="ECO:0000256" key="5">
    <source>
        <dbReference type="ARBA" id="ARBA00022989"/>
    </source>
</evidence>
<dbReference type="Gene3D" id="1.10.3720.10">
    <property type="entry name" value="MetI-like"/>
    <property type="match status" value="1"/>
</dbReference>
<feature type="transmembrane region" description="Helical" evidence="7">
    <location>
        <begin position="126"/>
        <end position="148"/>
    </location>
</feature>
<gene>
    <name evidence="9" type="ORF">C8N24_5748</name>
</gene>
<comment type="subcellular location">
    <subcellularLocation>
        <location evidence="1 7">Cell membrane</location>
        <topology evidence="1 7">Multi-pass membrane protein</topology>
    </subcellularLocation>
</comment>